<proteinExistence type="predicted"/>
<evidence type="ECO:0000256" key="1">
    <source>
        <dbReference type="SAM" id="MobiDB-lite"/>
    </source>
</evidence>
<sequence>MKGWSRAGPGPWRSPGFGGELDKDDATAKDSDACNLAVGGDWSL</sequence>
<dbReference type="AlphaFoldDB" id="A0A2N9G381"/>
<accession>A0A2N9G381</accession>
<reference evidence="2" key="1">
    <citation type="submission" date="2018-02" db="EMBL/GenBank/DDBJ databases">
        <authorList>
            <person name="Cohen D.B."/>
            <person name="Kent A.D."/>
        </authorList>
    </citation>
    <scope>NUCLEOTIDE SEQUENCE</scope>
</reference>
<name>A0A2N9G381_FAGSY</name>
<protein>
    <submittedName>
        <fullName evidence="2">Uncharacterized protein</fullName>
    </submittedName>
</protein>
<feature type="region of interest" description="Disordered" evidence="1">
    <location>
        <begin position="1"/>
        <end position="30"/>
    </location>
</feature>
<gene>
    <name evidence="2" type="ORF">FSB_LOCUS21900</name>
</gene>
<organism evidence="2">
    <name type="scientific">Fagus sylvatica</name>
    <name type="common">Beechnut</name>
    <dbReference type="NCBI Taxonomy" id="28930"/>
    <lineage>
        <taxon>Eukaryota</taxon>
        <taxon>Viridiplantae</taxon>
        <taxon>Streptophyta</taxon>
        <taxon>Embryophyta</taxon>
        <taxon>Tracheophyta</taxon>
        <taxon>Spermatophyta</taxon>
        <taxon>Magnoliopsida</taxon>
        <taxon>eudicotyledons</taxon>
        <taxon>Gunneridae</taxon>
        <taxon>Pentapetalae</taxon>
        <taxon>rosids</taxon>
        <taxon>fabids</taxon>
        <taxon>Fagales</taxon>
        <taxon>Fagaceae</taxon>
        <taxon>Fagus</taxon>
    </lineage>
</organism>
<feature type="compositionally biased region" description="Basic and acidic residues" evidence="1">
    <location>
        <begin position="20"/>
        <end position="30"/>
    </location>
</feature>
<evidence type="ECO:0000313" key="2">
    <source>
        <dbReference type="EMBL" id="SPC94018.1"/>
    </source>
</evidence>
<dbReference type="EMBL" id="OIVN01001446">
    <property type="protein sequence ID" value="SPC94018.1"/>
    <property type="molecule type" value="Genomic_DNA"/>
</dbReference>